<comment type="caution">
    <text evidence="1">The sequence shown here is derived from an EMBL/GenBank/DDBJ whole genome shotgun (WGS) entry which is preliminary data.</text>
</comment>
<dbReference type="RefSeq" id="WP_283433476.1">
    <property type="nucleotide sequence ID" value="NZ_CAWLDM010000001.1"/>
</dbReference>
<evidence type="ECO:0000313" key="2">
    <source>
        <dbReference type="Proteomes" id="UP001158067"/>
    </source>
</evidence>
<accession>A0ABY1Q909</accession>
<dbReference type="EMBL" id="FXUG01000008">
    <property type="protein sequence ID" value="SMP63553.1"/>
    <property type="molecule type" value="Genomic_DNA"/>
</dbReference>
<organism evidence="1 2">
    <name type="scientific">Neorhodopirellula lusitana</name>
    <dbReference type="NCBI Taxonomy" id="445327"/>
    <lineage>
        <taxon>Bacteria</taxon>
        <taxon>Pseudomonadati</taxon>
        <taxon>Planctomycetota</taxon>
        <taxon>Planctomycetia</taxon>
        <taxon>Pirellulales</taxon>
        <taxon>Pirellulaceae</taxon>
        <taxon>Neorhodopirellula</taxon>
    </lineage>
</organism>
<name>A0ABY1Q909_9BACT</name>
<evidence type="ECO:0000313" key="1">
    <source>
        <dbReference type="EMBL" id="SMP63553.1"/>
    </source>
</evidence>
<proteinExistence type="predicted"/>
<dbReference type="Proteomes" id="UP001158067">
    <property type="component" value="Unassembled WGS sequence"/>
</dbReference>
<keyword evidence="2" id="KW-1185">Reference proteome</keyword>
<reference evidence="1 2" key="1">
    <citation type="submission" date="2017-05" db="EMBL/GenBank/DDBJ databases">
        <authorList>
            <person name="Varghese N."/>
            <person name="Submissions S."/>
        </authorList>
    </citation>
    <scope>NUCLEOTIDE SEQUENCE [LARGE SCALE GENOMIC DNA]</scope>
    <source>
        <strain evidence="1 2">DSM 25457</strain>
    </source>
</reference>
<sequence length="291" mass="32956">MHVVQLAEIAAVLTQHGPAILQCHASVPPEAINGYWTASRVRLDLWHQALTRFKRAKASGNAYQMRLWWQDHTGLVEEVLASELLTRVVTALADGSDHAGQRDEFSPIAQAIHLSHLEARNRVQAAILDRRGCPVQDAVRLNQLRRVTERWIDVLIGHLSGSDPRLVRYGIDIERTRTYASEAELLVTSPTRETVAWLTRASMTDGLRRKVAKKPSLPQANRDVAESVMMMLQPELFDSVGVLKSLWMHRIEDTSNRTDKMINDYLRIDVDESPAPMAYDTHAKAIAQWFR</sequence>
<protein>
    <submittedName>
        <fullName evidence="1">Uncharacterized protein</fullName>
    </submittedName>
</protein>
<gene>
    <name evidence="1" type="ORF">SAMN06265222_108103</name>
</gene>